<keyword evidence="2" id="KW-0472">Membrane</keyword>
<keyword evidence="7" id="KW-1185">Reference proteome</keyword>
<dbReference type="OrthoDB" id="5476657at2"/>
<dbReference type="Proteomes" id="UP000245086">
    <property type="component" value="Unassembled WGS sequence"/>
</dbReference>
<evidence type="ECO:0000256" key="3">
    <source>
        <dbReference type="ARBA" id="ARBA00023237"/>
    </source>
</evidence>
<comment type="caution">
    <text evidence="6">The sequence shown here is derived from an EMBL/GenBank/DDBJ whole genome shotgun (WGS) entry which is preliminary data.</text>
</comment>
<evidence type="ECO:0000256" key="1">
    <source>
        <dbReference type="ARBA" id="ARBA00004442"/>
    </source>
</evidence>
<dbReference type="Pfam" id="PF07715">
    <property type="entry name" value="Plug"/>
    <property type="match status" value="1"/>
</dbReference>
<accession>A0A2P2EA52</accession>
<keyword evidence="3" id="KW-0998">Cell outer membrane</keyword>
<gene>
    <name evidence="6" type="primary">btuB_4</name>
    <name evidence="6" type="ORF">PbB2_01601</name>
</gene>
<name>A0A2P2EA52_9PROT</name>
<dbReference type="InterPro" id="IPR012910">
    <property type="entry name" value="Plug_dom"/>
</dbReference>
<reference evidence="6 7" key="1">
    <citation type="journal article" date="2018" name="Genome Announc.">
        <title>Draft Genome Sequence of "Candidatus Phycosocius bacilliformis," an Alphaproteobacterial Ectosymbiont of the Hydrocarbon-Producing Green Alga Botryococcus braunii.</title>
        <authorList>
            <person name="Tanabe Y."/>
            <person name="Yamaguchi H."/>
            <person name="Watanabe M.M."/>
        </authorList>
    </citation>
    <scope>NUCLEOTIDE SEQUENCE [LARGE SCALE GENOMIC DNA]</scope>
    <source>
        <strain evidence="6 7">BOTRYCO-2</strain>
    </source>
</reference>
<dbReference type="AlphaFoldDB" id="A0A2P2EA52"/>
<dbReference type="InterPro" id="IPR036942">
    <property type="entry name" value="Beta-barrel_TonB_sf"/>
</dbReference>
<proteinExistence type="predicted"/>
<feature type="region of interest" description="Disordered" evidence="4">
    <location>
        <begin position="53"/>
        <end position="72"/>
    </location>
</feature>
<dbReference type="PANTHER" id="PTHR40980">
    <property type="entry name" value="PLUG DOMAIN-CONTAINING PROTEIN"/>
    <property type="match status" value="1"/>
</dbReference>
<evidence type="ECO:0000256" key="4">
    <source>
        <dbReference type="SAM" id="MobiDB-lite"/>
    </source>
</evidence>
<sequence>MINFLRKRRETGEEKLAYRLTAGTTTSRSRRLAALTTASSLALLALVAHPAHAQTAPEPAKPAEATPPAAEEEAPVEVVVVTGFRRSLQNAQSIKRSLDTVVDVVTAEDIGALPDRSVAEALQRIPGINISRFEQRNDPDRFSVEGSGVIIRGLPYVRSELNGCDIFSANGGRELSFNDVSPELLGRVEVFKNATADMIDGGISGTVNLVTRKPFDKKGPRFAGTIESNYGDMAKKWSPGFSFLASNTYETEVGNFGLQLAYAQSQLVTKTDASQITDPCYRDASLTSACIRVRPVGSGGFSGSQAFTSANFPPANAVFVPKGAGVRTTDLTRDRDAISVVGQWESNDKRWLATLEYLKATTEATLEEYSALALVNDDGLFPVVAPGTTPTFSGNQFVRGTLTQVQPFTGGRGIPTELLRFQREDAASTEDVSLSVKFNPSDRWRFNFEAQYIGSDRTENGFISAMQTYTDVFIDNTGDTPLVQFLQPGSANSPASYFKDPSKTFYWFLLDNQVYNEGEMTSVRLDSEYDLKEDGFFKGVRFGARWADRSRITRNANFSNWGNLGAPWTGRGGNWNCGDFQAFGCGGAYVKDFPGSSAIRNPFGNNFQRGNVPVPFGDGSAFFFGSDNTVRDYLSGEIRKQAAAITAYTLTPNAWFPISARNNNVTGGPWTPGEISDVEELTSSAFARVDFGKEFSSDLKVTGNFGLRYVETTVQSGGSIQMPTGEFFDNPNIVNGVNIGGNGDGIVSVAELQRACSNVQAGQIAPGYCSLSSTRLAEFASFFTGEKIDDSADIKFDHVLPSFNAKADFGNGMLVRMAISKGISRPDLNAFATGGGISDNTANLKAGGTLATGPLFQIGTGNRLLRPIESWNYDLSYEWYFAKVGYVSVSAFMKDIKGIVNGGASVRRFTSPKGVSGDILVNGPVNSDGGILKGVEISYQQTYDFLPGLLSGLGAQFTYTYVDAGDFSNSNLGAEQSPFAGSTPLAGVSEHTINAVGFYERGPIAMRLAYNWRSEFLQTPRDVIFPFSPIYGEETGQLDGSIFYTWSPRVKFGIQGVNLLDEVTQTSQVIDFKGTRVTRSAFRNDRRFTVMARVEF</sequence>
<evidence type="ECO:0000313" key="6">
    <source>
        <dbReference type="EMBL" id="GBF57930.1"/>
    </source>
</evidence>
<dbReference type="NCBIfam" id="TIGR01782">
    <property type="entry name" value="TonB-Xanth-Caul"/>
    <property type="match status" value="1"/>
</dbReference>
<dbReference type="InterPro" id="IPR010104">
    <property type="entry name" value="TonB_rcpt_bac"/>
</dbReference>
<dbReference type="Gene3D" id="2.170.130.10">
    <property type="entry name" value="TonB-dependent receptor, plug domain"/>
    <property type="match status" value="1"/>
</dbReference>
<comment type="subcellular location">
    <subcellularLocation>
        <location evidence="1">Cell outer membrane</location>
    </subcellularLocation>
</comment>
<feature type="compositionally biased region" description="Low complexity" evidence="4">
    <location>
        <begin position="55"/>
        <end position="69"/>
    </location>
</feature>
<dbReference type="SUPFAM" id="SSF56935">
    <property type="entry name" value="Porins"/>
    <property type="match status" value="1"/>
</dbReference>
<dbReference type="Gene3D" id="2.40.170.20">
    <property type="entry name" value="TonB-dependent receptor, beta-barrel domain"/>
    <property type="match status" value="1"/>
</dbReference>
<evidence type="ECO:0000256" key="2">
    <source>
        <dbReference type="ARBA" id="ARBA00023136"/>
    </source>
</evidence>
<evidence type="ECO:0000259" key="5">
    <source>
        <dbReference type="Pfam" id="PF07715"/>
    </source>
</evidence>
<dbReference type="EMBL" id="BFBR01000004">
    <property type="protein sequence ID" value="GBF57930.1"/>
    <property type="molecule type" value="Genomic_DNA"/>
</dbReference>
<protein>
    <submittedName>
        <fullName evidence="6">Vitamin B12 transporter BtuB</fullName>
    </submittedName>
</protein>
<dbReference type="InterPro" id="IPR037066">
    <property type="entry name" value="Plug_dom_sf"/>
</dbReference>
<dbReference type="GO" id="GO:0009279">
    <property type="term" value="C:cell outer membrane"/>
    <property type="evidence" value="ECO:0007669"/>
    <property type="project" value="UniProtKB-SubCell"/>
</dbReference>
<evidence type="ECO:0000313" key="7">
    <source>
        <dbReference type="Proteomes" id="UP000245086"/>
    </source>
</evidence>
<dbReference type="PANTHER" id="PTHR40980:SF3">
    <property type="entry name" value="TONB-DEPENDENT RECEPTOR-LIKE BETA-BARREL DOMAIN-CONTAINING PROTEIN"/>
    <property type="match status" value="1"/>
</dbReference>
<organism evidence="6 7">
    <name type="scientific">Candidatus Phycosocius bacilliformis</name>
    <dbReference type="NCBI Taxonomy" id="1445552"/>
    <lineage>
        <taxon>Bacteria</taxon>
        <taxon>Pseudomonadati</taxon>
        <taxon>Pseudomonadota</taxon>
        <taxon>Alphaproteobacteria</taxon>
        <taxon>Caulobacterales</taxon>
        <taxon>Caulobacterales incertae sedis</taxon>
        <taxon>Candidatus Phycosocius</taxon>
    </lineage>
</organism>
<feature type="domain" description="TonB-dependent receptor plug" evidence="5">
    <location>
        <begin position="96"/>
        <end position="205"/>
    </location>
</feature>